<keyword evidence="6" id="KW-1185">Reference proteome</keyword>
<evidence type="ECO:0000256" key="2">
    <source>
        <dbReference type="ARBA" id="ARBA00022801"/>
    </source>
</evidence>
<evidence type="ECO:0000256" key="3">
    <source>
        <dbReference type="RuleBase" id="RU361235"/>
    </source>
</evidence>
<evidence type="ECO:0000313" key="6">
    <source>
        <dbReference type="Proteomes" id="UP001201163"/>
    </source>
</evidence>
<dbReference type="PANTHER" id="PTHR11559">
    <property type="entry name" value="CARBOXYLESTERASE"/>
    <property type="match status" value="1"/>
</dbReference>
<evidence type="ECO:0000313" key="5">
    <source>
        <dbReference type="EMBL" id="KAH8986603.1"/>
    </source>
</evidence>
<feature type="signal peptide" evidence="3">
    <location>
        <begin position="1"/>
        <end position="20"/>
    </location>
</feature>
<dbReference type="AlphaFoldDB" id="A0AAD4QBC6"/>
<keyword evidence="2 3" id="KW-0378">Hydrolase</keyword>
<dbReference type="InterPro" id="IPR019826">
    <property type="entry name" value="Carboxylesterase_B_AS"/>
</dbReference>
<dbReference type="Gene3D" id="3.40.50.1820">
    <property type="entry name" value="alpha/beta hydrolase"/>
    <property type="match status" value="1"/>
</dbReference>
<comment type="caution">
    <text evidence="5">The sequence shown here is derived from an EMBL/GenBank/DDBJ whole genome shotgun (WGS) entry which is preliminary data.</text>
</comment>
<dbReference type="InterPro" id="IPR050309">
    <property type="entry name" value="Type-B_Carboxylest/Lipase"/>
</dbReference>
<dbReference type="InterPro" id="IPR002018">
    <property type="entry name" value="CarbesteraseB"/>
</dbReference>
<dbReference type="PROSITE" id="PS00122">
    <property type="entry name" value="CARBOXYLESTERASE_B_1"/>
    <property type="match status" value="1"/>
</dbReference>
<dbReference type="Proteomes" id="UP001201163">
    <property type="component" value="Unassembled WGS sequence"/>
</dbReference>
<protein>
    <recommendedName>
        <fullName evidence="3">Carboxylic ester hydrolase</fullName>
        <ecNumber evidence="3">3.1.1.-</ecNumber>
    </recommendedName>
</protein>
<evidence type="ECO:0000259" key="4">
    <source>
        <dbReference type="Pfam" id="PF00135"/>
    </source>
</evidence>
<dbReference type="EMBL" id="JAKELL010000053">
    <property type="protein sequence ID" value="KAH8986603.1"/>
    <property type="molecule type" value="Genomic_DNA"/>
</dbReference>
<dbReference type="Pfam" id="PF00135">
    <property type="entry name" value="COesterase"/>
    <property type="match status" value="1"/>
</dbReference>
<dbReference type="EC" id="3.1.1.-" evidence="3"/>
<sequence length="484" mass="52283">MASLQALLVSICAVTTTVLAIPTTRSTSPIVALGGGEFIGTTSDGVNRFLGIPFLLVGDLRLCLPQALGPYSGTHNATAFGLSCPQQATTLMIPNRLPQEAADFHGSKLPVVGSFATGSSSLEALNEPVVYVSLNYRWTINALLAFGLLASQEVKDAGVSNLGLHDLGIMVLRWIQKYNYAFGGDSSKVTIWGQSAGSVSVSLQMLTNGGNTEGLFRAAFMQSGMPSPIGDITHGQRYYDDLVVRTGCSDSSDTLACLWAAPYDELKAAMDSSQLIATYNSLALVWQKLAQQGSIASIPFVTGDCDDEGTLFALSQLNDRRGLAQSFIRILPAKMQNATDAELDELLTLYPQDDTQGSPYDTGTQDAFTPQFKRIASILGNSVFQAPRRFFLNNVSDKQNTGAFLSKRLKWMPVLGELTDYLIHFATHLDPNGGSSPQWSQYTTSLPQLMTLLESSVTNTTTTLDTYRVDEISLLTELWLAHSL</sequence>
<comment type="similarity">
    <text evidence="1 3">Belongs to the type-B carboxylesterase/lipase family.</text>
</comment>
<gene>
    <name evidence="5" type="ORF">EDB92DRAFT_1936186</name>
</gene>
<dbReference type="GO" id="GO:0016787">
    <property type="term" value="F:hydrolase activity"/>
    <property type="evidence" value="ECO:0007669"/>
    <property type="project" value="UniProtKB-KW"/>
</dbReference>
<organism evidence="5 6">
    <name type="scientific">Lactarius akahatsu</name>
    <dbReference type="NCBI Taxonomy" id="416441"/>
    <lineage>
        <taxon>Eukaryota</taxon>
        <taxon>Fungi</taxon>
        <taxon>Dikarya</taxon>
        <taxon>Basidiomycota</taxon>
        <taxon>Agaricomycotina</taxon>
        <taxon>Agaricomycetes</taxon>
        <taxon>Russulales</taxon>
        <taxon>Russulaceae</taxon>
        <taxon>Lactarius</taxon>
    </lineage>
</organism>
<name>A0AAD4QBC6_9AGAM</name>
<evidence type="ECO:0000256" key="1">
    <source>
        <dbReference type="ARBA" id="ARBA00005964"/>
    </source>
</evidence>
<dbReference type="InterPro" id="IPR029058">
    <property type="entry name" value="AB_hydrolase_fold"/>
</dbReference>
<accession>A0AAD4QBC6</accession>
<feature type="chain" id="PRO_5041771422" description="Carboxylic ester hydrolase" evidence="3">
    <location>
        <begin position="21"/>
        <end position="484"/>
    </location>
</feature>
<keyword evidence="3" id="KW-0732">Signal</keyword>
<reference evidence="5" key="1">
    <citation type="submission" date="2022-01" db="EMBL/GenBank/DDBJ databases">
        <title>Comparative genomics reveals a dynamic genome evolution in the ectomycorrhizal milk-cap (Lactarius) mushrooms.</title>
        <authorList>
            <consortium name="DOE Joint Genome Institute"/>
            <person name="Lebreton A."/>
            <person name="Tang N."/>
            <person name="Kuo A."/>
            <person name="LaButti K."/>
            <person name="Drula E."/>
            <person name="Barry K."/>
            <person name="Clum A."/>
            <person name="Lipzen A."/>
            <person name="Mousain D."/>
            <person name="Ng V."/>
            <person name="Wang R."/>
            <person name="Wang X."/>
            <person name="Dai Y."/>
            <person name="Henrissat B."/>
            <person name="Grigoriev I.V."/>
            <person name="Guerin-Laguette A."/>
            <person name="Yu F."/>
            <person name="Martin F.M."/>
        </authorList>
    </citation>
    <scope>NUCLEOTIDE SEQUENCE</scope>
    <source>
        <strain evidence="5">QP</strain>
    </source>
</reference>
<feature type="domain" description="Carboxylesterase type B" evidence="4">
    <location>
        <begin position="126"/>
        <end position="396"/>
    </location>
</feature>
<proteinExistence type="inferred from homology"/>
<dbReference type="SUPFAM" id="SSF53474">
    <property type="entry name" value="alpha/beta-Hydrolases"/>
    <property type="match status" value="1"/>
</dbReference>